<evidence type="ECO:0000313" key="3">
    <source>
        <dbReference type="EMBL" id="RMI13135.1"/>
    </source>
</evidence>
<dbReference type="Gene3D" id="3.40.50.1000">
    <property type="entry name" value="HAD superfamily/HAD-like"/>
    <property type="match status" value="1"/>
</dbReference>
<dbReference type="EMBL" id="RFFI01000021">
    <property type="protein sequence ID" value="RMI13135.1"/>
    <property type="molecule type" value="Genomic_DNA"/>
</dbReference>
<keyword evidence="3" id="KW-0378">Hydrolase</keyword>
<gene>
    <name evidence="3" type="ORF">EBM89_05625</name>
</gene>
<dbReference type="PANTHER" id="PTHR43344">
    <property type="entry name" value="PHOSPHOSERINE PHOSPHATASE"/>
    <property type="match status" value="1"/>
</dbReference>
<feature type="region of interest" description="Disordered" evidence="2">
    <location>
        <begin position="1"/>
        <end position="22"/>
    </location>
</feature>
<dbReference type="InterPro" id="IPR036412">
    <property type="entry name" value="HAD-like_sf"/>
</dbReference>
<evidence type="ECO:0000313" key="4">
    <source>
        <dbReference type="Proteomes" id="UP000269289"/>
    </source>
</evidence>
<dbReference type="Gene3D" id="1.20.1440.100">
    <property type="entry name" value="SG protein - dephosphorylation function"/>
    <property type="match status" value="1"/>
</dbReference>
<dbReference type="NCBIfam" id="TIGR01490">
    <property type="entry name" value="HAD-SF-IB-hyp1"/>
    <property type="match status" value="1"/>
</dbReference>
<dbReference type="OrthoDB" id="25607at2"/>
<evidence type="ECO:0000256" key="2">
    <source>
        <dbReference type="SAM" id="MobiDB-lite"/>
    </source>
</evidence>
<comment type="similarity">
    <text evidence="1">Belongs to the HAD-like hydrolase superfamily. SerB family.</text>
</comment>
<dbReference type="Pfam" id="PF12710">
    <property type="entry name" value="HAD"/>
    <property type="match status" value="1"/>
</dbReference>
<dbReference type="GO" id="GO:0016787">
    <property type="term" value="F:hydrolase activity"/>
    <property type="evidence" value="ECO:0007669"/>
    <property type="project" value="UniProtKB-KW"/>
</dbReference>
<comment type="caution">
    <text evidence="3">The sequence shown here is derived from an EMBL/GenBank/DDBJ whole genome shotgun (WGS) entry which is preliminary data.</text>
</comment>
<dbReference type="InterPro" id="IPR023214">
    <property type="entry name" value="HAD_sf"/>
</dbReference>
<protein>
    <submittedName>
        <fullName evidence="3">HAD-IB family hydrolase</fullName>
    </submittedName>
</protein>
<dbReference type="PANTHER" id="PTHR43344:SF15">
    <property type="entry name" value="PHOSPHOSERINE PHOSPHATASE SERB1"/>
    <property type="match status" value="1"/>
</dbReference>
<dbReference type="Proteomes" id="UP000269289">
    <property type="component" value="Unassembled WGS sequence"/>
</dbReference>
<organism evidence="3 4">
    <name type="scientific">Cellulomonas triticagri</name>
    <dbReference type="NCBI Taxonomy" id="2483352"/>
    <lineage>
        <taxon>Bacteria</taxon>
        <taxon>Bacillati</taxon>
        <taxon>Actinomycetota</taxon>
        <taxon>Actinomycetes</taxon>
        <taxon>Micrococcales</taxon>
        <taxon>Cellulomonadaceae</taxon>
        <taxon>Cellulomonas</taxon>
    </lineage>
</organism>
<reference evidence="3 4" key="1">
    <citation type="submission" date="2018-10" db="EMBL/GenBank/DDBJ databases">
        <title>Isolation, diversity and antifungal activity of actinobacteria from wheat.</title>
        <authorList>
            <person name="Han C."/>
        </authorList>
    </citation>
    <scope>NUCLEOTIDE SEQUENCE [LARGE SCALE GENOMIC DNA]</scope>
    <source>
        <strain evidence="3 4">NEAU-YY56</strain>
    </source>
</reference>
<sequence>MPQSTAPAPRDPDQHGDPVADGAAAAEVATPAVPAAGTGRVAAFFDVDNTIIRGASSFHLAVGLWRRGFFQRTDIVRFAVHQIRYLLFGENREQIDEVRSRALEIMRGRSVAEVVAIAEDIYDEVLALRIFPGTQRLLDQHIRAGHEVWLVTATPVEIADIIARRLGTTGALGTVAEHKDGFYTGRLVGDLLHGKAKASSVRALADKEGLDLSLSFAYGDSQNDVPILSEVGFPCAINPEGRLRKHAAEVGWPVREFRGRRNATRRGVDAATVAGSAWVLGLVIRAVRRRLRGGA</sequence>
<dbReference type="SUPFAM" id="SSF56784">
    <property type="entry name" value="HAD-like"/>
    <property type="match status" value="1"/>
</dbReference>
<evidence type="ECO:0000256" key="1">
    <source>
        <dbReference type="ARBA" id="ARBA00009184"/>
    </source>
</evidence>
<accession>A0A3M2JQW3</accession>
<dbReference type="InterPro" id="IPR050582">
    <property type="entry name" value="HAD-like_SerB"/>
</dbReference>
<proteinExistence type="inferred from homology"/>
<dbReference type="CDD" id="cd02612">
    <property type="entry name" value="HAD_PGPPase"/>
    <property type="match status" value="1"/>
</dbReference>
<dbReference type="RefSeq" id="WP_122148480.1">
    <property type="nucleotide sequence ID" value="NZ_RFFI01000021.1"/>
</dbReference>
<dbReference type="InterPro" id="IPR006385">
    <property type="entry name" value="HAD_hydro_SerB1"/>
</dbReference>
<name>A0A3M2JQW3_9CELL</name>
<dbReference type="AlphaFoldDB" id="A0A3M2JQW3"/>
<keyword evidence="4" id="KW-1185">Reference proteome</keyword>
<dbReference type="NCBIfam" id="TIGR01488">
    <property type="entry name" value="HAD-SF-IB"/>
    <property type="match status" value="1"/>
</dbReference>